<keyword evidence="2" id="KW-1185">Reference proteome</keyword>
<gene>
    <name evidence="1" type="ORF">AYJ54_08695</name>
</gene>
<dbReference type="STRING" id="1505087.AYJ54_08695"/>
<sequence>MTAHSIPTSLAQATHSGVVARLAAFAQASAAEHPCGPAKPWRSRDRAIRYAAAPPYYETASGILDPRFRGDDSYNCGNTDRHNTSLWLWVPAFAGTTVFFKETPSTW</sequence>
<comment type="caution">
    <text evidence="1">The sequence shown here is derived from an EMBL/GenBank/DDBJ whole genome shotgun (WGS) entry which is preliminary data.</text>
</comment>
<protein>
    <submittedName>
        <fullName evidence="1">Uncharacterized protein</fullName>
    </submittedName>
</protein>
<reference evidence="1 2" key="1">
    <citation type="submission" date="2016-03" db="EMBL/GenBank/DDBJ databases">
        <title>Draft Genome Sequence of the Strain BR 10245 (Bradyrhizobium sp.) isolated from nodules of Centrolobium paraense.</title>
        <authorList>
            <person name="Simoes-Araujo J.L.Sr."/>
            <person name="Barauna A.C."/>
            <person name="Silva K."/>
            <person name="Zilli J.E."/>
        </authorList>
    </citation>
    <scope>NUCLEOTIDE SEQUENCE [LARGE SCALE GENOMIC DNA]</scope>
    <source>
        <strain evidence="1 2">BR 10245</strain>
    </source>
</reference>
<dbReference type="EMBL" id="LUUB01000049">
    <property type="protein sequence ID" value="OAF11001.1"/>
    <property type="molecule type" value="Genomic_DNA"/>
</dbReference>
<name>A0A176YUI4_9BRAD</name>
<evidence type="ECO:0000313" key="1">
    <source>
        <dbReference type="EMBL" id="OAF11001.1"/>
    </source>
</evidence>
<dbReference type="Proteomes" id="UP000076959">
    <property type="component" value="Unassembled WGS sequence"/>
</dbReference>
<evidence type="ECO:0000313" key="2">
    <source>
        <dbReference type="Proteomes" id="UP000076959"/>
    </source>
</evidence>
<proteinExistence type="predicted"/>
<dbReference type="AlphaFoldDB" id="A0A176YUI4"/>
<accession>A0A176YUI4</accession>
<organism evidence="1 2">
    <name type="scientific">Bradyrhizobium centrolobii</name>
    <dbReference type="NCBI Taxonomy" id="1505087"/>
    <lineage>
        <taxon>Bacteria</taxon>
        <taxon>Pseudomonadati</taxon>
        <taxon>Pseudomonadota</taxon>
        <taxon>Alphaproteobacteria</taxon>
        <taxon>Hyphomicrobiales</taxon>
        <taxon>Nitrobacteraceae</taxon>
        <taxon>Bradyrhizobium</taxon>
    </lineage>
</organism>